<dbReference type="RefSeq" id="WP_065420879.1">
    <property type="nucleotide sequence ID" value="NZ_CP116394.1"/>
</dbReference>
<dbReference type="InterPro" id="IPR027417">
    <property type="entry name" value="P-loop_NTPase"/>
</dbReference>
<keyword evidence="2" id="KW-0378">Hydrolase</keyword>
<dbReference type="Gene3D" id="3.40.50.300">
    <property type="entry name" value="P-loop containing nucleotide triphosphate hydrolases"/>
    <property type="match status" value="2"/>
</dbReference>
<organism evidence="8 9">
    <name type="scientific">Winkia neuii subsp. anitrata</name>
    <dbReference type="NCBI Taxonomy" id="29318"/>
    <lineage>
        <taxon>Bacteria</taxon>
        <taxon>Bacillati</taxon>
        <taxon>Actinomycetota</taxon>
        <taxon>Actinomycetes</taxon>
        <taxon>Actinomycetales</taxon>
        <taxon>Actinomycetaceae</taxon>
        <taxon>Winkia</taxon>
    </lineage>
</organism>
<evidence type="ECO:0000256" key="4">
    <source>
        <dbReference type="ARBA" id="ARBA00022840"/>
    </source>
</evidence>
<dbReference type="InterPro" id="IPR001650">
    <property type="entry name" value="Helicase_C-like"/>
</dbReference>
<keyword evidence="4" id="KW-0067">ATP-binding</keyword>
<evidence type="ECO:0000256" key="1">
    <source>
        <dbReference type="ARBA" id="ARBA00022741"/>
    </source>
</evidence>
<keyword evidence="1" id="KW-0547">Nucleotide-binding</keyword>
<dbReference type="GO" id="GO:0055087">
    <property type="term" value="C:Ski complex"/>
    <property type="evidence" value="ECO:0007669"/>
    <property type="project" value="TreeGrafter"/>
</dbReference>
<dbReference type="SUPFAM" id="SSF52540">
    <property type="entry name" value="P-loop containing nucleoside triphosphate hydrolases"/>
    <property type="match status" value="1"/>
</dbReference>
<dbReference type="PANTHER" id="PTHR12131:SF1">
    <property type="entry name" value="ATP-DEPENDENT RNA HELICASE SUPV3L1, MITOCHONDRIAL-RELATED"/>
    <property type="match status" value="1"/>
</dbReference>
<dbReference type="InterPro" id="IPR012961">
    <property type="entry name" value="Ski2/MTR4_C"/>
</dbReference>
<evidence type="ECO:0000256" key="3">
    <source>
        <dbReference type="ARBA" id="ARBA00022806"/>
    </source>
</evidence>
<evidence type="ECO:0000256" key="5">
    <source>
        <dbReference type="SAM" id="MobiDB-lite"/>
    </source>
</evidence>
<evidence type="ECO:0000256" key="2">
    <source>
        <dbReference type="ARBA" id="ARBA00022801"/>
    </source>
</evidence>
<dbReference type="Pfam" id="PF08148">
    <property type="entry name" value="DSHCT"/>
    <property type="match status" value="1"/>
</dbReference>
<keyword evidence="3 8" id="KW-0347">Helicase</keyword>
<proteinExistence type="predicted"/>
<dbReference type="Pfam" id="PF00270">
    <property type="entry name" value="DEAD"/>
    <property type="match status" value="1"/>
</dbReference>
<sequence length="896" mass="99107">MTKHRRRRKRTEQTLPPEPSAAERYLAFKKRQERKSTLLGRFEGGLNFELDDFQVSACEAVEAGRPVLVAAPTGAGKTIVGEFGIERALSLGKRAFYTTPIKALSNQKFADFCRKWGRDRVGLLTGDTVVNGDADVVVMTTEVLRNMLYQRHRALTGLGVVVLDEVHYLADRFRGPVWEEVILHTPEEVQIISISATVSNAEEFGKWLEEARGDCAVVVSEQRPIPLKQHMLVGDRLYDLYRRGSNRPNSALTDAVARSLERRPRVFPEDNMLTLAKHDLLPAIFFIFSRAGCDRAVSYCLRAKISITTPDQRRRLAQIVEDVEDRIPAEDHAVVGLDKWARALLSGYAAHHAGLLPALKEAVELAFSEGLLGAVFATETLALGINMPARSVVITQLRKWNGSDHVMLTPGQYTQLTGRAGRRGIDVVGHAVVPYQIGAEPAIVASLASKRTYPLISAFRPTYSMAVGLLEHMDLEAAKATMERSFAQFQSDLKARKNALKARSWKEQMDAAEGDLHCSRGDFKEYALARQELSRAQKSAAKALNRARHARTRQVILELDRGDVAQLKIGKRFRAALILSGAKHHGVPTLVALTDDAKIRHISADDVPSGIARVGHMKIPPSLTGRKPRDRKELASRLRHDGRAGKFKARREAEPELQNFDRLKRKIQNHPCNSCPRREEHYSKSRAWVRAKTEYERLLSKVNEQTGALTDRFAGVCAVLREFGYLSESEVTEQGRVLAGIYSEHDLLLAQCLKNDVFAGLSAANLAGAVSACIYETRTEAVTPLTHLPGQLRGALAKIEAQQARIERAEQANSLPPSEWSSAGLAGAIAAWANGASLTTTLDSTDKMPAGDFVRWAKILLDVLGQLRLVADPAIARKAQSAADLIRRGVVAWTEY</sequence>
<dbReference type="InterPro" id="IPR014001">
    <property type="entry name" value="Helicase_ATP-bd"/>
</dbReference>
<dbReference type="InterPro" id="IPR058621">
    <property type="entry name" value="SH3_HelY"/>
</dbReference>
<feature type="domain" description="Helicase C-terminal" evidence="7">
    <location>
        <begin position="292"/>
        <end position="471"/>
    </location>
</feature>
<accession>A0AB38XLM2</accession>
<name>A0AB38XLM2_9ACTO</name>
<feature type="domain" description="Helicase ATP-binding" evidence="6">
    <location>
        <begin position="58"/>
        <end position="216"/>
    </location>
</feature>
<feature type="region of interest" description="Disordered" evidence="5">
    <location>
        <begin position="1"/>
        <end position="20"/>
    </location>
</feature>
<dbReference type="SMART" id="SM00490">
    <property type="entry name" value="HELICc"/>
    <property type="match status" value="1"/>
</dbReference>
<evidence type="ECO:0000313" key="9">
    <source>
        <dbReference type="Proteomes" id="UP001211044"/>
    </source>
</evidence>
<feature type="compositionally biased region" description="Basic residues" evidence="5">
    <location>
        <begin position="1"/>
        <end position="10"/>
    </location>
</feature>
<gene>
    <name evidence="8" type="ORF">PIG85_05485</name>
</gene>
<dbReference type="SMART" id="SM01142">
    <property type="entry name" value="DSHCT"/>
    <property type="match status" value="1"/>
</dbReference>
<dbReference type="SMART" id="SM00487">
    <property type="entry name" value="DEXDc"/>
    <property type="match status" value="1"/>
</dbReference>
<evidence type="ECO:0000259" key="6">
    <source>
        <dbReference type="PROSITE" id="PS51192"/>
    </source>
</evidence>
<dbReference type="KEGG" id="wne:PIG85_05485"/>
<dbReference type="Proteomes" id="UP001211044">
    <property type="component" value="Chromosome"/>
</dbReference>
<dbReference type="GO" id="GO:0005524">
    <property type="term" value="F:ATP binding"/>
    <property type="evidence" value="ECO:0007669"/>
    <property type="project" value="UniProtKB-KW"/>
</dbReference>
<reference evidence="8" key="1">
    <citation type="submission" date="2023-01" db="EMBL/GenBank/DDBJ databases">
        <title>Comparative Genomic Analysis of the Clinically-Derived Winkia Strain NY0527 Provides Evidence into the Taxonomic Reassignment of Winkia neuii and Characterizes Their Virulence Traits.</title>
        <authorList>
            <person name="Cai X."/>
            <person name="Peng Y."/>
            <person name="Li M."/>
            <person name="Qiu Y."/>
            <person name="Wang Y."/>
            <person name="Xu L."/>
            <person name="Hou Q."/>
        </authorList>
    </citation>
    <scope>NUCLEOTIDE SEQUENCE</scope>
    <source>
        <strain evidence="8">NY0527</strain>
    </source>
</reference>
<dbReference type="GO" id="GO:0003676">
    <property type="term" value="F:nucleic acid binding"/>
    <property type="evidence" value="ECO:0007669"/>
    <property type="project" value="InterPro"/>
</dbReference>
<dbReference type="EMBL" id="CP116394">
    <property type="protein sequence ID" value="WCE45129.1"/>
    <property type="molecule type" value="Genomic_DNA"/>
</dbReference>
<dbReference type="Pfam" id="PF00271">
    <property type="entry name" value="Helicase_C"/>
    <property type="match status" value="1"/>
</dbReference>
<dbReference type="AlphaFoldDB" id="A0AB38XLM2"/>
<evidence type="ECO:0000259" key="7">
    <source>
        <dbReference type="PROSITE" id="PS51194"/>
    </source>
</evidence>
<evidence type="ECO:0000313" key="8">
    <source>
        <dbReference type="EMBL" id="WCE45129.1"/>
    </source>
</evidence>
<protein>
    <submittedName>
        <fullName evidence="8">DEAD/DEAH box helicase</fullName>
    </submittedName>
</protein>
<dbReference type="InterPro" id="IPR050699">
    <property type="entry name" value="RNA-DNA_Helicase"/>
</dbReference>
<dbReference type="GO" id="GO:0004386">
    <property type="term" value="F:helicase activity"/>
    <property type="evidence" value="ECO:0007669"/>
    <property type="project" value="UniProtKB-KW"/>
</dbReference>
<dbReference type="Pfam" id="PF26090">
    <property type="entry name" value="SH3_HelY"/>
    <property type="match status" value="1"/>
</dbReference>
<dbReference type="CDD" id="cd18795">
    <property type="entry name" value="SF2_C_Ski2"/>
    <property type="match status" value="1"/>
</dbReference>
<dbReference type="Gene3D" id="1.10.3380.30">
    <property type="match status" value="1"/>
</dbReference>
<dbReference type="PROSITE" id="PS51194">
    <property type="entry name" value="HELICASE_CTER"/>
    <property type="match status" value="1"/>
</dbReference>
<dbReference type="InterPro" id="IPR011545">
    <property type="entry name" value="DEAD/DEAH_box_helicase_dom"/>
</dbReference>
<dbReference type="GO" id="GO:0016787">
    <property type="term" value="F:hydrolase activity"/>
    <property type="evidence" value="ECO:0007669"/>
    <property type="project" value="UniProtKB-KW"/>
</dbReference>
<dbReference type="GO" id="GO:0070478">
    <property type="term" value="P:nuclear-transcribed mRNA catabolic process, 3'-5' exonucleolytic nonsense-mediated decay"/>
    <property type="evidence" value="ECO:0007669"/>
    <property type="project" value="TreeGrafter"/>
</dbReference>
<dbReference type="PROSITE" id="PS51192">
    <property type="entry name" value="HELICASE_ATP_BIND_1"/>
    <property type="match status" value="1"/>
</dbReference>
<dbReference type="PANTHER" id="PTHR12131">
    <property type="entry name" value="ATP-DEPENDENT RNA AND DNA HELICASE"/>
    <property type="match status" value="1"/>
</dbReference>